<accession>A0ABV5ZPJ2</accession>
<keyword evidence="3" id="KW-1185">Reference proteome</keyword>
<keyword evidence="1" id="KW-0732">Signal</keyword>
<dbReference type="Gene3D" id="3.10.450.50">
    <property type="match status" value="1"/>
</dbReference>
<dbReference type="Proteomes" id="UP001589688">
    <property type="component" value="Unassembled WGS sequence"/>
</dbReference>
<dbReference type="PROSITE" id="PS51257">
    <property type="entry name" value="PROKAR_LIPOPROTEIN"/>
    <property type="match status" value="1"/>
</dbReference>
<evidence type="ECO:0008006" key="4">
    <source>
        <dbReference type="Google" id="ProtNLM"/>
    </source>
</evidence>
<name>A0ABV5ZPJ2_9BACT</name>
<feature type="signal peptide" evidence="1">
    <location>
        <begin position="1"/>
        <end position="25"/>
    </location>
</feature>
<comment type="caution">
    <text evidence="2">The sequence shown here is derived from an EMBL/GenBank/DDBJ whole genome shotgun (WGS) entry which is preliminary data.</text>
</comment>
<sequence length="130" mass="14973">MVRLFPWLWLLVFVCACGSQGPSPADIAGHAAKIYYDRLLQGHYDQFVDGRYLPDSIPASYRDQLVTNMQMFMGQQQQEHGGLREVRYVSATADTARHVAQVYLLFVYGDKTTEQVLVPMVEHRGVWYMR</sequence>
<reference evidence="2 3" key="1">
    <citation type="submission" date="2024-09" db="EMBL/GenBank/DDBJ databases">
        <authorList>
            <person name="Sun Q."/>
            <person name="Mori K."/>
        </authorList>
    </citation>
    <scope>NUCLEOTIDE SEQUENCE [LARGE SCALE GENOMIC DNA]</scope>
    <source>
        <strain evidence="2 3">ATCC 51272</strain>
    </source>
</reference>
<organism evidence="2 3">
    <name type="scientific">Hallella seregens ATCC 51272</name>
    <dbReference type="NCBI Taxonomy" id="1336250"/>
    <lineage>
        <taxon>Bacteria</taxon>
        <taxon>Pseudomonadati</taxon>
        <taxon>Bacteroidota</taxon>
        <taxon>Bacteroidia</taxon>
        <taxon>Bacteroidales</taxon>
        <taxon>Prevotellaceae</taxon>
        <taxon>Hallella</taxon>
    </lineage>
</organism>
<gene>
    <name evidence="2" type="ORF">ACFFK8_12440</name>
</gene>
<dbReference type="EMBL" id="JBHLZF010000002">
    <property type="protein sequence ID" value="MFB9898578.1"/>
    <property type="molecule type" value="Genomic_DNA"/>
</dbReference>
<evidence type="ECO:0000313" key="3">
    <source>
        <dbReference type="Proteomes" id="UP001589688"/>
    </source>
</evidence>
<evidence type="ECO:0000313" key="2">
    <source>
        <dbReference type="EMBL" id="MFB9898578.1"/>
    </source>
</evidence>
<dbReference type="RefSeq" id="WP_027952394.1">
    <property type="nucleotide sequence ID" value="NZ_JADU01000017.1"/>
</dbReference>
<evidence type="ECO:0000256" key="1">
    <source>
        <dbReference type="SAM" id="SignalP"/>
    </source>
</evidence>
<feature type="chain" id="PRO_5045258024" description="Lumazine-binding domain protein" evidence="1">
    <location>
        <begin position="26"/>
        <end position="130"/>
    </location>
</feature>
<protein>
    <recommendedName>
        <fullName evidence="4">Lumazine-binding domain protein</fullName>
    </recommendedName>
</protein>
<proteinExistence type="predicted"/>